<reference evidence="2" key="2">
    <citation type="submission" date="2020-05" db="UniProtKB">
        <authorList>
            <consortium name="EnsemblMetazoa"/>
        </authorList>
    </citation>
    <scope>IDENTIFICATION</scope>
    <source>
        <strain evidence="2">IAEA</strain>
    </source>
</reference>
<sequence length="75" mass="8491">MGNHMLGKLPDNSVLQANDIFAARCVQLAGSLYFIAMDIAYVTYVSFRLELFTISMTYIYIRISLHMPVTSTHSK</sequence>
<dbReference type="AlphaFoldDB" id="A0A1B0C2I6"/>
<protein>
    <submittedName>
        <fullName evidence="2">Uncharacterized protein</fullName>
    </submittedName>
</protein>
<evidence type="ECO:0000256" key="1">
    <source>
        <dbReference type="SAM" id="Phobius"/>
    </source>
</evidence>
<dbReference type="EMBL" id="JXJN01024543">
    <property type="status" value="NOT_ANNOTATED_CDS"/>
    <property type="molecule type" value="Genomic_DNA"/>
</dbReference>
<dbReference type="Proteomes" id="UP000092460">
    <property type="component" value="Unassembled WGS sequence"/>
</dbReference>
<dbReference type="EMBL" id="JXJN01024542">
    <property type="status" value="NOT_ANNOTATED_CDS"/>
    <property type="molecule type" value="Genomic_DNA"/>
</dbReference>
<keyword evidence="1" id="KW-1133">Transmembrane helix</keyword>
<keyword evidence="1" id="KW-0472">Membrane</keyword>
<evidence type="ECO:0000313" key="3">
    <source>
        <dbReference type="Proteomes" id="UP000092460"/>
    </source>
</evidence>
<keyword evidence="3" id="KW-1185">Reference proteome</keyword>
<name>A0A1B0C2I6_9MUSC</name>
<keyword evidence="1" id="KW-0812">Transmembrane</keyword>
<evidence type="ECO:0000313" key="2">
    <source>
        <dbReference type="EnsemblMetazoa" id="GPPI047388-PA"/>
    </source>
</evidence>
<reference evidence="3" key="1">
    <citation type="submission" date="2015-01" db="EMBL/GenBank/DDBJ databases">
        <authorList>
            <person name="Aksoy S."/>
            <person name="Warren W."/>
            <person name="Wilson R.K."/>
        </authorList>
    </citation>
    <scope>NUCLEOTIDE SEQUENCE [LARGE SCALE GENOMIC DNA]</scope>
    <source>
        <strain evidence="3">IAEA</strain>
    </source>
</reference>
<feature type="transmembrane region" description="Helical" evidence="1">
    <location>
        <begin position="39"/>
        <end position="61"/>
    </location>
</feature>
<accession>A0A1B0C2I6</accession>
<dbReference type="VEuPathDB" id="VectorBase:GPPI047388"/>
<organism evidence="2 3">
    <name type="scientific">Glossina palpalis gambiensis</name>
    <dbReference type="NCBI Taxonomy" id="67801"/>
    <lineage>
        <taxon>Eukaryota</taxon>
        <taxon>Metazoa</taxon>
        <taxon>Ecdysozoa</taxon>
        <taxon>Arthropoda</taxon>
        <taxon>Hexapoda</taxon>
        <taxon>Insecta</taxon>
        <taxon>Pterygota</taxon>
        <taxon>Neoptera</taxon>
        <taxon>Endopterygota</taxon>
        <taxon>Diptera</taxon>
        <taxon>Brachycera</taxon>
        <taxon>Muscomorpha</taxon>
        <taxon>Hippoboscoidea</taxon>
        <taxon>Glossinidae</taxon>
        <taxon>Glossina</taxon>
    </lineage>
</organism>
<proteinExistence type="predicted"/>
<dbReference type="EnsemblMetazoa" id="GPPI047388-RA">
    <property type="protein sequence ID" value="GPPI047388-PA"/>
    <property type="gene ID" value="GPPI047388"/>
</dbReference>